<keyword evidence="2" id="KW-1185">Reference proteome</keyword>
<name>A0A9X9NZ18_9CAUD</name>
<sequence length="104" mass="11495">MSRNHQMSTPYTNKAKPVLVQSLGGESKHTLVKLCSPSDAERFAGYLNLPGAFVAVVYQHDKEDAAAFYTGQTEHVRQGTHTLRQLYSDYAALDMRIGIAVPVQ</sequence>
<dbReference type="EMBL" id="ON932081">
    <property type="protein sequence ID" value="UYA98841.1"/>
    <property type="molecule type" value="Genomic_DNA"/>
</dbReference>
<gene>
    <name evidence="1" type="ORF">IVIADoCa7_15</name>
</gene>
<proteinExistence type="predicted"/>
<protein>
    <submittedName>
        <fullName evidence="1">Uncharacterized protein</fullName>
    </submittedName>
</protein>
<evidence type="ECO:0000313" key="2">
    <source>
        <dbReference type="Proteomes" id="UP001164550"/>
    </source>
</evidence>
<evidence type="ECO:0000313" key="1">
    <source>
        <dbReference type="EMBL" id="UYA98841.1"/>
    </source>
</evidence>
<organism evidence="1 2">
    <name type="scientific">Xanthomonas phage vB_Xar_IVIA-DoCa7</name>
    <dbReference type="NCBI Taxonomy" id="2975534"/>
    <lineage>
        <taxon>Viruses</taxon>
        <taxon>Duplodnaviria</taxon>
        <taxon>Heunggongvirae</taxon>
        <taxon>Uroviricota</taxon>
        <taxon>Caudoviricetes</taxon>
        <taxon>Autographivirales</taxon>
        <taxon>Autonotataviridae</taxon>
        <taxon>Paternavirus</taxon>
        <taxon>Paternavirus doca7</taxon>
    </lineage>
</organism>
<dbReference type="Proteomes" id="UP001164550">
    <property type="component" value="Segment"/>
</dbReference>
<accession>A0A9X9NZ18</accession>
<reference evidence="1" key="1">
    <citation type="submission" date="2022-07" db="EMBL/GenBank/DDBJ databases">
        <title>Comparative analysis of new lytic phages for the biological control of phytopathogenic Xanthomonas spp.</title>
        <authorList>
            <person name="Domingo-Calap M.L."/>
            <person name="Bernabeu-Gimeno M."/>
            <person name="Aure C.M."/>
            <person name="Marco-Noales E."/>
            <person name="Domingo-Calap P."/>
        </authorList>
    </citation>
    <scope>NUCLEOTIDE SEQUENCE</scope>
</reference>